<protein>
    <recommendedName>
        <fullName evidence="3 8">Mediator of RNA polymerase II transcription subunit 31</fullName>
    </recommendedName>
</protein>
<evidence type="ECO:0000313" key="10">
    <source>
        <dbReference type="EMBL" id="CAG8787078.1"/>
    </source>
</evidence>
<comment type="function">
    <text evidence="8">Component of the Mediator complex, a coactivator involved in the regulated transcription of nearly all RNA polymerase II-dependent genes. Mediator functions as a bridge to convey information from gene-specific regulatory proteins to the basal RNA polymerase II transcription machinery. Mediator is recruited to promoters by direct interactions with regulatory proteins and serves as a scaffold for the assembly of a functional preinitiation complex with RNA polymerase II and the general transcription factors.</text>
</comment>
<evidence type="ECO:0000313" key="11">
    <source>
        <dbReference type="Proteomes" id="UP000789342"/>
    </source>
</evidence>
<keyword evidence="6 8" id="KW-0804">Transcription</keyword>
<dbReference type="InterPro" id="IPR008831">
    <property type="entry name" value="Mediator_Med31"/>
</dbReference>
<proteinExistence type="inferred from homology"/>
<evidence type="ECO:0000256" key="7">
    <source>
        <dbReference type="ARBA" id="ARBA00023242"/>
    </source>
</evidence>
<evidence type="ECO:0000256" key="2">
    <source>
        <dbReference type="ARBA" id="ARBA00006378"/>
    </source>
</evidence>
<dbReference type="Pfam" id="PF05669">
    <property type="entry name" value="Med31"/>
    <property type="match status" value="1"/>
</dbReference>
<evidence type="ECO:0000256" key="3">
    <source>
        <dbReference type="ARBA" id="ARBA00019660"/>
    </source>
</evidence>
<evidence type="ECO:0000256" key="9">
    <source>
        <dbReference type="SAM" id="MobiDB-lite"/>
    </source>
</evidence>
<evidence type="ECO:0000256" key="1">
    <source>
        <dbReference type="ARBA" id="ARBA00004123"/>
    </source>
</evidence>
<dbReference type="AlphaFoldDB" id="A0A9N9JLN6"/>
<comment type="caution">
    <text evidence="10">The sequence shown here is derived from an EMBL/GenBank/DDBJ whole genome shotgun (WGS) entry which is preliminary data.</text>
</comment>
<keyword evidence="11" id="KW-1185">Reference proteome</keyword>
<comment type="subunit">
    <text evidence="8">Component of the Mediator complex.</text>
</comment>
<feature type="non-terminal residue" evidence="10">
    <location>
        <position position="1"/>
    </location>
</feature>
<dbReference type="GO" id="GO:0003712">
    <property type="term" value="F:transcription coregulator activity"/>
    <property type="evidence" value="ECO:0007669"/>
    <property type="project" value="InterPro"/>
</dbReference>
<accession>A0A9N9JLN6</accession>
<reference evidence="10" key="1">
    <citation type="submission" date="2021-06" db="EMBL/GenBank/DDBJ databases">
        <authorList>
            <person name="Kallberg Y."/>
            <person name="Tangrot J."/>
            <person name="Rosling A."/>
        </authorList>
    </citation>
    <scope>NUCLEOTIDE SEQUENCE</scope>
    <source>
        <strain evidence="10">CL551</strain>
    </source>
</reference>
<evidence type="ECO:0000256" key="8">
    <source>
        <dbReference type="RuleBase" id="RU364129"/>
    </source>
</evidence>
<dbReference type="OrthoDB" id="10257739at2759"/>
<organism evidence="10 11">
    <name type="scientific">Acaulospora morrowiae</name>
    <dbReference type="NCBI Taxonomy" id="94023"/>
    <lineage>
        <taxon>Eukaryota</taxon>
        <taxon>Fungi</taxon>
        <taxon>Fungi incertae sedis</taxon>
        <taxon>Mucoromycota</taxon>
        <taxon>Glomeromycotina</taxon>
        <taxon>Glomeromycetes</taxon>
        <taxon>Diversisporales</taxon>
        <taxon>Acaulosporaceae</taxon>
        <taxon>Acaulospora</taxon>
    </lineage>
</organism>
<comment type="subcellular location">
    <subcellularLocation>
        <location evidence="1 8">Nucleus</location>
    </subcellularLocation>
</comment>
<feature type="region of interest" description="Disordered" evidence="9">
    <location>
        <begin position="70"/>
        <end position="93"/>
    </location>
</feature>
<dbReference type="GO" id="GO:0016592">
    <property type="term" value="C:mediator complex"/>
    <property type="evidence" value="ECO:0007669"/>
    <property type="project" value="InterPro"/>
</dbReference>
<dbReference type="Proteomes" id="UP000789342">
    <property type="component" value="Unassembled WGS sequence"/>
</dbReference>
<evidence type="ECO:0000256" key="4">
    <source>
        <dbReference type="ARBA" id="ARBA00023015"/>
    </source>
</evidence>
<dbReference type="Gene3D" id="1.10.10.1340">
    <property type="entry name" value="Mediator of RNA polymerase II, submodule Med31 (Soh1)"/>
    <property type="match status" value="1"/>
</dbReference>
<name>A0A9N9JLN6_9GLOM</name>
<keyword evidence="5 8" id="KW-0010">Activator</keyword>
<sequence>YPHALYFLDLLENPSFRENLKNLEKTKLISHKQYYHWYNWRNVFGTAGEGNAENMIQNNPGNGYQDVENGLQSSGPSVGGLNGRGASDLDNIF</sequence>
<keyword evidence="4 8" id="KW-0805">Transcription regulation</keyword>
<evidence type="ECO:0000256" key="6">
    <source>
        <dbReference type="ARBA" id="ARBA00023163"/>
    </source>
</evidence>
<evidence type="ECO:0000256" key="5">
    <source>
        <dbReference type="ARBA" id="ARBA00023159"/>
    </source>
</evidence>
<keyword evidence="7 8" id="KW-0539">Nucleus</keyword>
<dbReference type="EMBL" id="CAJVPV010057671">
    <property type="protein sequence ID" value="CAG8787078.1"/>
    <property type="molecule type" value="Genomic_DNA"/>
</dbReference>
<gene>
    <name evidence="10" type="ORF">AMORRO_LOCUS17820</name>
</gene>
<comment type="similarity">
    <text evidence="2 8">Belongs to the Mediator complex subunit 31 family.</text>
</comment>
<dbReference type="GO" id="GO:0006355">
    <property type="term" value="P:regulation of DNA-templated transcription"/>
    <property type="evidence" value="ECO:0007669"/>
    <property type="project" value="InterPro"/>
</dbReference>
<dbReference type="InterPro" id="IPR038089">
    <property type="entry name" value="Med31_sf"/>
</dbReference>